<dbReference type="GO" id="GO:0004601">
    <property type="term" value="F:peroxidase activity"/>
    <property type="evidence" value="ECO:0007669"/>
    <property type="project" value="UniProtKB-KW"/>
</dbReference>
<accession>A0A518EWJ8</accession>
<name>A0A518EWJ8_9BACT</name>
<sequence length="490" mass="54070" precursor="true">MIMCRTLLLTALLLLTAHPLLAGGDEPPEVVFLEGPRMAAPLGKGPDRIDLPISLAPGADKGQAYFDQGLTQWYGGWPTEAARSFQTILIDDPDCAMAYWGLALANEDWPTRAAWFARAAWLKKGLAAPLERRLIDALAKFHGVDGPTEPEGLAEPWNPAPGEDRLTPLRLSEQPEPAAKAVHDLSGAFSRILEEHPSASEVRALRLALVASKVPEVRAHPEVVEEEFQSFFQAEPHHPIHARRMKFWLGTGQGKKAVSSAEVVGQSNPDVGKAWFLAAEVFLAAGRKEDALKCVQEGRFITFEHSRATWQQPSAWMDPRDLELLADEPGHVFWKPLQAPDWSLTDAYGKTHSLKDYRGKPLLVVDFLGFGCVHCLEQLRAIEPLADRFAEAGIAIVAIGLQSPKELRVSLGDDPAATGYSFPILCDPKLTQFRAYGAYDDFTETELHGTYLLDAEGGVRWVDISHLPYMEIEALLEDTGRLLGPAWKLR</sequence>
<feature type="signal peptide" evidence="1">
    <location>
        <begin position="1"/>
        <end position="22"/>
    </location>
</feature>
<keyword evidence="3" id="KW-0560">Oxidoreductase</keyword>
<dbReference type="GO" id="GO:0006950">
    <property type="term" value="P:response to stress"/>
    <property type="evidence" value="ECO:0007669"/>
    <property type="project" value="UniProtKB-ARBA"/>
</dbReference>
<dbReference type="PANTHER" id="PTHR42852">
    <property type="entry name" value="THIOL:DISULFIDE INTERCHANGE PROTEIN DSBE"/>
    <property type="match status" value="1"/>
</dbReference>
<dbReference type="EMBL" id="CP036434">
    <property type="protein sequence ID" value="QDV08465.1"/>
    <property type="molecule type" value="Genomic_DNA"/>
</dbReference>
<dbReference type="AlphaFoldDB" id="A0A518EWJ8"/>
<dbReference type="Pfam" id="PF00578">
    <property type="entry name" value="AhpC-TSA"/>
    <property type="match status" value="1"/>
</dbReference>
<keyword evidence="3" id="KW-0575">Peroxidase</keyword>
<dbReference type="Gene3D" id="3.40.30.10">
    <property type="entry name" value="Glutaredoxin"/>
    <property type="match status" value="1"/>
</dbReference>
<feature type="chain" id="PRO_5022200160" evidence="1">
    <location>
        <begin position="23"/>
        <end position="490"/>
    </location>
</feature>
<dbReference type="InterPro" id="IPR011990">
    <property type="entry name" value="TPR-like_helical_dom_sf"/>
</dbReference>
<dbReference type="InterPro" id="IPR000866">
    <property type="entry name" value="AhpC/TSA"/>
</dbReference>
<dbReference type="InterPro" id="IPR036249">
    <property type="entry name" value="Thioredoxin-like_sf"/>
</dbReference>
<evidence type="ECO:0000256" key="1">
    <source>
        <dbReference type="SAM" id="SignalP"/>
    </source>
</evidence>
<reference evidence="3 4" key="1">
    <citation type="submission" date="2019-02" db="EMBL/GenBank/DDBJ databases">
        <title>Deep-cultivation of Planctomycetes and their phenomic and genomic characterization uncovers novel biology.</title>
        <authorList>
            <person name="Wiegand S."/>
            <person name="Jogler M."/>
            <person name="Boedeker C."/>
            <person name="Pinto D."/>
            <person name="Vollmers J."/>
            <person name="Rivas-Marin E."/>
            <person name="Kohn T."/>
            <person name="Peeters S.H."/>
            <person name="Heuer A."/>
            <person name="Rast P."/>
            <person name="Oberbeckmann S."/>
            <person name="Bunk B."/>
            <person name="Jeske O."/>
            <person name="Meyerdierks A."/>
            <person name="Storesund J.E."/>
            <person name="Kallscheuer N."/>
            <person name="Luecker S."/>
            <person name="Lage O.M."/>
            <person name="Pohl T."/>
            <person name="Merkel B.J."/>
            <person name="Hornburger P."/>
            <person name="Mueller R.-W."/>
            <person name="Bruemmer F."/>
            <person name="Labrenz M."/>
            <person name="Spormann A.M."/>
            <person name="Op den Camp H."/>
            <person name="Overmann J."/>
            <person name="Amann R."/>
            <person name="Jetten M.S.M."/>
            <person name="Mascher T."/>
            <person name="Medema M.H."/>
            <person name="Devos D.P."/>
            <person name="Kaster A.-K."/>
            <person name="Ovreas L."/>
            <person name="Rohde M."/>
            <person name="Galperin M.Y."/>
            <person name="Jogler C."/>
        </authorList>
    </citation>
    <scope>NUCLEOTIDE SEQUENCE [LARGE SCALE GENOMIC DNA]</scope>
    <source>
        <strain evidence="3 4">Poly30</strain>
    </source>
</reference>
<dbReference type="SUPFAM" id="SSF48452">
    <property type="entry name" value="TPR-like"/>
    <property type="match status" value="1"/>
</dbReference>
<dbReference type="EC" id="1.11.1.15" evidence="3"/>
<proteinExistence type="predicted"/>
<evidence type="ECO:0000313" key="3">
    <source>
        <dbReference type="EMBL" id="QDV08465.1"/>
    </source>
</evidence>
<dbReference type="Proteomes" id="UP000320390">
    <property type="component" value="Chromosome"/>
</dbReference>
<dbReference type="Pfam" id="PF13432">
    <property type="entry name" value="TPR_16"/>
    <property type="match status" value="1"/>
</dbReference>
<dbReference type="OrthoDB" id="9778494at2"/>
<evidence type="ECO:0000313" key="4">
    <source>
        <dbReference type="Proteomes" id="UP000320390"/>
    </source>
</evidence>
<dbReference type="InterPro" id="IPR013766">
    <property type="entry name" value="Thioredoxin_domain"/>
</dbReference>
<dbReference type="PANTHER" id="PTHR42852:SF13">
    <property type="entry name" value="PROTEIN DIPZ"/>
    <property type="match status" value="1"/>
</dbReference>
<organism evidence="3 4">
    <name type="scientific">Saltatorellus ferox</name>
    <dbReference type="NCBI Taxonomy" id="2528018"/>
    <lineage>
        <taxon>Bacteria</taxon>
        <taxon>Pseudomonadati</taxon>
        <taxon>Planctomycetota</taxon>
        <taxon>Planctomycetia</taxon>
        <taxon>Planctomycetia incertae sedis</taxon>
        <taxon>Saltatorellus</taxon>
    </lineage>
</organism>
<dbReference type="PROSITE" id="PS51352">
    <property type="entry name" value="THIOREDOXIN_2"/>
    <property type="match status" value="1"/>
</dbReference>
<feature type="domain" description="Thioredoxin" evidence="2">
    <location>
        <begin position="333"/>
        <end position="484"/>
    </location>
</feature>
<protein>
    <submittedName>
        <fullName evidence="3">Peroxiredoxin</fullName>
        <ecNumber evidence="3">1.11.1.15</ecNumber>
    </submittedName>
</protein>
<keyword evidence="4" id="KW-1185">Reference proteome</keyword>
<keyword evidence="1" id="KW-0732">Signal</keyword>
<gene>
    <name evidence="3" type="primary">bcp_2</name>
    <name evidence="3" type="ORF">Poly30_40120</name>
</gene>
<dbReference type="Gene3D" id="1.25.40.10">
    <property type="entry name" value="Tetratricopeptide repeat domain"/>
    <property type="match status" value="1"/>
</dbReference>
<evidence type="ECO:0000259" key="2">
    <source>
        <dbReference type="PROSITE" id="PS51352"/>
    </source>
</evidence>
<dbReference type="SUPFAM" id="SSF52833">
    <property type="entry name" value="Thioredoxin-like"/>
    <property type="match status" value="1"/>
</dbReference>
<dbReference type="InterPro" id="IPR050553">
    <property type="entry name" value="Thioredoxin_ResA/DsbE_sf"/>
</dbReference>